<feature type="non-terminal residue" evidence="1">
    <location>
        <position position="1"/>
    </location>
</feature>
<name>A0A382NEZ3_9ZZZZ</name>
<feature type="non-terminal residue" evidence="1">
    <location>
        <position position="104"/>
    </location>
</feature>
<dbReference type="AlphaFoldDB" id="A0A382NEZ3"/>
<sequence>VFLLHLRVSLQAHHQGIQPGSHEPALDAPIPGQFVFASRHQALVPVDQMAGQVVESQTEWPRAQDVDKIDVHGEFVVAPVPVGSQDIRRDVDVGEEVGADGNTD</sequence>
<dbReference type="EMBL" id="UINC01099196">
    <property type="protein sequence ID" value="SVC58282.1"/>
    <property type="molecule type" value="Genomic_DNA"/>
</dbReference>
<organism evidence="1">
    <name type="scientific">marine metagenome</name>
    <dbReference type="NCBI Taxonomy" id="408172"/>
    <lineage>
        <taxon>unclassified sequences</taxon>
        <taxon>metagenomes</taxon>
        <taxon>ecological metagenomes</taxon>
    </lineage>
</organism>
<reference evidence="1" key="1">
    <citation type="submission" date="2018-05" db="EMBL/GenBank/DDBJ databases">
        <authorList>
            <person name="Lanie J.A."/>
            <person name="Ng W.-L."/>
            <person name="Kazmierczak K.M."/>
            <person name="Andrzejewski T.M."/>
            <person name="Davidsen T.M."/>
            <person name="Wayne K.J."/>
            <person name="Tettelin H."/>
            <person name="Glass J.I."/>
            <person name="Rusch D."/>
            <person name="Podicherti R."/>
            <person name="Tsui H.-C.T."/>
            <person name="Winkler M.E."/>
        </authorList>
    </citation>
    <scope>NUCLEOTIDE SEQUENCE</scope>
</reference>
<protein>
    <submittedName>
        <fullName evidence="1">Uncharacterized protein</fullName>
    </submittedName>
</protein>
<gene>
    <name evidence="1" type="ORF">METZ01_LOCUS311136</name>
</gene>
<evidence type="ECO:0000313" key="1">
    <source>
        <dbReference type="EMBL" id="SVC58282.1"/>
    </source>
</evidence>
<proteinExistence type="predicted"/>
<accession>A0A382NEZ3</accession>